<accession>A0A4P6UGF2</accession>
<reference evidence="1 2" key="1">
    <citation type="submission" date="2018-07" db="EMBL/GenBank/DDBJ databases">
        <title>Exploring interactions and the metabolic potential of the ultra-small soil bacteria Hylemonella gracilis.</title>
        <authorList>
            <person name="Tyc O."/>
            <person name="Kulkarni P."/>
            <person name="Gawehns F."/>
            <person name="Hundscheid M."/>
            <person name="Zweers H."/>
            <person name="Garbeva P."/>
        </authorList>
    </citation>
    <scope>NUCLEOTIDE SEQUENCE [LARGE SCALE GENOMIC DNA]</scope>
    <source>
        <strain evidence="1 2">NS1</strain>
    </source>
</reference>
<dbReference type="Proteomes" id="UP000292939">
    <property type="component" value="Chromosome"/>
</dbReference>
<evidence type="ECO:0000313" key="1">
    <source>
        <dbReference type="EMBL" id="QBK03456.1"/>
    </source>
</evidence>
<evidence type="ECO:0000313" key="2">
    <source>
        <dbReference type="Proteomes" id="UP000292939"/>
    </source>
</evidence>
<proteinExistence type="predicted"/>
<organism evidence="1 2">
    <name type="scientific">Hylemonella gracilis</name>
    <dbReference type="NCBI Taxonomy" id="80880"/>
    <lineage>
        <taxon>Bacteria</taxon>
        <taxon>Pseudomonadati</taxon>
        <taxon>Pseudomonadota</taxon>
        <taxon>Betaproteobacteria</taxon>
        <taxon>Burkholderiales</taxon>
        <taxon>Comamonadaceae</taxon>
        <taxon>Hylemonella</taxon>
    </lineage>
</organism>
<dbReference type="KEGG" id="hgr:DW355_00525"/>
<sequence>MQDFMPNRPVRKIAMRWCKELNALSVDHDFEITRPSRTTSVQFRTGNHLNIYTGLILDFMNELLY</sequence>
<name>A0A4P6UGF2_9BURK</name>
<dbReference type="EMBL" id="CP031395">
    <property type="protein sequence ID" value="QBK03456.1"/>
    <property type="molecule type" value="Genomic_DNA"/>
</dbReference>
<gene>
    <name evidence="1" type="ORF">DW355_00525</name>
</gene>
<protein>
    <submittedName>
        <fullName evidence="1">Uncharacterized protein</fullName>
    </submittedName>
</protein>
<dbReference type="AlphaFoldDB" id="A0A4P6UGF2"/>